<dbReference type="EMBL" id="ML741771">
    <property type="protein sequence ID" value="KAE8330997.1"/>
    <property type="molecule type" value="Genomic_DNA"/>
</dbReference>
<dbReference type="AlphaFoldDB" id="A0A5N6XCL9"/>
<proteinExistence type="predicted"/>
<gene>
    <name evidence="2" type="ORF">BDV39DRAFT_16241</name>
</gene>
<organism evidence="2 3">
    <name type="scientific">Aspergillus sergii</name>
    <dbReference type="NCBI Taxonomy" id="1034303"/>
    <lineage>
        <taxon>Eukaryota</taxon>
        <taxon>Fungi</taxon>
        <taxon>Dikarya</taxon>
        <taxon>Ascomycota</taxon>
        <taxon>Pezizomycotina</taxon>
        <taxon>Eurotiomycetes</taxon>
        <taxon>Eurotiomycetidae</taxon>
        <taxon>Eurotiales</taxon>
        <taxon>Aspergillaceae</taxon>
        <taxon>Aspergillus</taxon>
        <taxon>Aspergillus subgen. Circumdati</taxon>
    </lineage>
</organism>
<protein>
    <submittedName>
        <fullName evidence="2">Uncharacterized protein</fullName>
    </submittedName>
</protein>
<evidence type="ECO:0000313" key="3">
    <source>
        <dbReference type="Proteomes" id="UP000325945"/>
    </source>
</evidence>
<reference evidence="3" key="1">
    <citation type="submission" date="2019-04" db="EMBL/GenBank/DDBJ databases">
        <title>Friends and foes A comparative genomics studyof 23 Aspergillus species from section Flavi.</title>
        <authorList>
            <consortium name="DOE Joint Genome Institute"/>
            <person name="Kjaerbolling I."/>
            <person name="Vesth T."/>
            <person name="Frisvad J.C."/>
            <person name="Nybo J.L."/>
            <person name="Theobald S."/>
            <person name="Kildgaard S."/>
            <person name="Isbrandt T."/>
            <person name="Kuo A."/>
            <person name="Sato A."/>
            <person name="Lyhne E.K."/>
            <person name="Kogle M.E."/>
            <person name="Wiebenga A."/>
            <person name="Kun R.S."/>
            <person name="Lubbers R.J."/>
            <person name="Makela M.R."/>
            <person name="Barry K."/>
            <person name="Chovatia M."/>
            <person name="Clum A."/>
            <person name="Daum C."/>
            <person name="Haridas S."/>
            <person name="He G."/>
            <person name="LaButti K."/>
            <person name="Lipzen A."/>
            <person name="Mondo S."/>
            <person name="Riley R."/>
            <person name="Salamov A."/>
            <person name="Simmons B.A."/>
            <person name="Magnuson J.K."/>
            <person name="Henrissat B."/>
            <person name="Mortensen U.H."/>
            <person name="Larsen T.O."/>
            <person name="Devries R.P."/>
            <person name="Grigoriev I.V."/>
            <person name="Machida M."/>
            <person name="Baker S.E."/>
            <person name="Andersen M.R."/>
        </authorList>
    </citation>
    <scope>NUCLEOTIDE SEQUENCE [LARGE SCALE GENOMIC DNA]</scope>
    <source>
        <strain evidence="3">CBS 130017</strain>
    </source>
</reference>
<keyword evidence="1" id="KW-0812">Transmembrane</keyword>
<evidence type="ECO:0000256" key="1">
    <source>
        <dbReference type="SAM" id="Phobius"/>
    </source>
</evidence>
<keyword evidence="1" id="KW-0472">Membrane</keyword>
<accession>A0A5N6XCL9</accession>
<dbReference type="Proteomes" id="UP000325945">
    <property type="component" value="Unassembled WGS sequence"/>
</dbReference>
<sequence length="86" mass="9572">MCRSPTLFLPRLVAFRSYQSVRLFRCSVVDCLIDSESNTVSGLGHPISLSCFLFLLVLSICFLCSPILNFPSSLVCLCLLSPNPHY</sequence>
<evidence type="ECO:0000313" key="2">
    <source>
        <dbReference type="EMBL" id="KAE8330997.1"/>
    </source>
</evidence>
<keyword evidence="1" id="KW-1133">Transmembrane helix</keyword>
<keyword evidence="3" id="KW-1185">Reference proteome</keyword>
<name>A0A5N6XCL9_9EURO</name>
<feature type="transmembrane region" description="Helical" evidence="1">
    <location>
        <begin position="47"/>
        <end position="80"/>
    </location>
</feature>